<sequence length="258" mass="28457">MIHSKFLFNIASIIGLSFLFTCVSAQTNDKQDWEKGSQSKSNAEQSYGSGENVEWGATDVAYDITATNLMDMKVVDQTGKKIGEIDDLILSTKEKVAYAILSVGGLLGMGDKLVSVPFQDIEIRKAKKEAVINLSKQELEKMPEFKSESVESRPYQADELPASRGAEDYAINAKKLFGVDIVDKNSKKVGEVDDLLLSQDGKVVYGIVDVGGMLGMGKKSVAVPFHHLSANRTEERILLNVTKEQLEKAPEFKFRNKD</sequence>
<dbReference type="Proteomes" id="UP000183287">
    <property type="component" value="Unassembled WGS sequence"/>
</dbReference>
<dbReference type="AlphaFoldDB" id="A0A1I4VJM8"/>
<feature type="chain" id="PRO_5010220578" evidence="2">
    <location>
        <begin position="26"/>
        <end position="258"/>
    </location>
</feature>
<evidence type="ECO:0000259" key="3">
    <source>
        <dbReference type="Pfam" id="PF05239"/>
    </source>
</evidence>
<reference evidence="5" key="1">
    <citation type="submission" date="2016-10" db="EMBL/GenBank/DDBJ databases">
        <authorList>
            <person name="Varghese N."/>
            <person name="Submissions S."/>
        </authorList>
    </citation>
    <scope>NUCLEOTIDE SEQUENCE [LARGE SCALE GENOMIC DNA]</scope>
    <source>
        <strain evidence="5">Nm44</strain>
    </source>
</reference>
<accession>A0A1I4VJM8</accession>
<dbReference type="SUPFAM" id="SSF50346">
    <property type="entry name" value="PRC-barrel domain"/>
    <property type="match status" value="2"/>
</dbReference>
<dbReference type="InterPro" id="IPR027275">
    <property type="entry name" value="PRC-brl_dom"/>
</dbReference>
<dbReference type="PANTHER" id="PTHR36505">
    <property type="entry name" value="BLR1072 PROTEIN"/>
    <property type="match status" value="1"/>
</dbReference>
<keyword evidence="5" id="KW-1185">Reference proteome</keyword>
<dbReference type="OrthoDB" id="8547830at2"/>
<organism evidence="4 5">
    <name type="scientific">Nitrosomonas communis</name>
    <dbReference type="NCBI Taxonomy" id="44574"/>
    <lineage>
        <taxon>Bacteria</taxon>
        <taxon>Pseudomonadati</taxon>
        <taxon>Pseudomonadota</taxon>
        <taxon>Betaproteobacteria</taxon>
        <taxon>Nitrosomonadales</taxon>
        <taxon>Nitrosomonadaceae</taxon>
        <taxon>Nitrosomonas</taxon>
    </lineage>
</organism>
<feature type="domain" description="PRC-barrel" evidence="3">
    <location>
        <begin position="172"/>
        <end position="246"/>
    </location>
</feature>
<gene>
    <name evidence="4" type="ORF">SAMN05421863_10854</name>
</gene>
<evidence type="ECO:0000313" key="4">
    <source>
        <dbReference type="EMBL" id="SFN01401.1"/>
    </source>
</evidence>
<dbReference type="EMBL" id="FOUB01000085">
    <property type="protein sequence ID" value="SFN01401.1"/>
    <property type="molecule type" value="Genomic_DNA"/>
</dbReference>
<dbReference type="PANTHER" id="PTHR36505:SF1">
    <property type="entry name" value="BLR1072 PROTEIN"/>
    <property type="match status" value="1"/>
</dbReference>
<protein>
    <submittedName>
        <fullName evidence="4">PRC-barrel domain-containing protein</fullName>
    </submittedName>
</protein>
<feature type="compositionally biased region" description="Polar residues" evidence="1">
    <location>
        <begin position="38"/>
        <end position="49"/>
    </location>
</feature>
<name>A0A1I4VJM8_9PROT</name>
<evidence type="ECO:0000313" key="5">
    <source>
        <dbReference type="Proteomes" id="UP000183287"/>
    </source>
</evidence>
<proteinExistence type="predicted"/>
<dbReference type="InterPro" id="IPR011033">
    <property type="entry name" value="PRC_barrel-like_sf"/>
</dbReference>
<feature type="signal peptide" evidence="2">
    <location>
        <begin position="1"/>
        <end position="25"/>
    </location>
</feature>
<dbReference type="Pfam" id="PF05239">
    <property type="entry name" value="PRC"/>
    <property type="match status" value="2"/>
</dbReference>
<dbReference type="RefSeq" id="WP_074906997.1">
    <property type="nucleotide sequence ID" value="NZ_FOUB01000085.1"/>
</dbReference>
<evidence type="ECO:0000256" key="1">
    <source>
        <dbReference type="SAM" id="MobiDB-lite"/>
    </source>
</evidence>
<keyword evidence="2" id="KW-0732">Signal</keyword>
<dbReference type="Gene3D" id="2.30.30.240">
    <property type="entry name" value="PRC-barrel domain"/>
    <property type="match status" value="2"/>
</dbReference>
<evidence type="ECO:0000256" key="2">
    <source>
        <dbReference type="SAM" id="SignalP"/>
    </source>
</evidence>
<feature type="domain" description="PRC-barrel" evidence="3">
    <location>
        <begin position="65"/>
        <end position="131"/>
    </location>
</feature>
<feature type="region of interest" description="Disordered" evidence="1">
    <location>
        <begin position="31"/>
        <end position="50"/>
    </location>
</feature>